<dbReference type="SMART" id="SM00257">
    <property type="entry name" value="LysM"/>
    <property type="match status" value="1"/>
</dbReference>
<dbReference type="OrthoDB" id="9779340at2"/>
<evidence type="ECO:0000313" key="4">
    <source>
        <dbReference type="Proteomes" id="UP000243819"/>
    </source>
</evidence>
<dbReference type="SUPFAM" id="SSF54106">
    <property type="entry name" value="LysM domain"/>
    <property type="match status" value="1"/>
</dbReference>
<dbReference type="EMBL" id="FOIF01000083">
    <property type="protein sequence ID" value="SET20949.1"/>
    <property type="molecule type" value="Genomic_DNA"/>
</dbReference>
<feature type="domain" description="HTH cro/C1-type" evidence="1">
    <location>
        <begin position="491"/>
        <end position="507"/>
    </location>
</feature>
<dbReference type="Proteomes" id="UP000243819">
    <property type="component" value="Unassembled WGS sequence"/>
</dbReference>
<gene>
    <name evidence="3" type="ORF">SAMN03080614_10834</name>
</gene>
<evidence type="ECO:0000313" key="3">
    <source>
        <dbReference type="EMBL" id="SET20949.1"/>
    </source>
</evidence>
<evidence type="ECO:0000259" key="2">
    <source>
        <dbReference type="PROSITE" id="PS51782"/>
    </source>
</evidence>
<name>A0A1I0CNZ9_9FIRM</name>
<dbReference type="InterPro" id="IPR024300">
    <property type="entry name" value="SipL_SPOCS_dom"/>
</dbReference>
<organism evidence="3 4">
    <name type="scientific">Anaerobranca gottschalkii DSM 13577</name>
    <dbReference type="NCBI Taxonomy" id="1120990"/>
    <lineage>
        <taxon>Bacteria</taxon>
        <taxon>Bacillati</taxon>
        <taxon>Bacillota</taxon>
        <taxon>Clostridia</taxon>
        <taxon>Eubacteriales</taxon>
        <taxon>Proteinivoracaceae</taxon>
        <taxon>Anaerobranca</taxon>
    </lineage>
</organism>
<dbReference type="PROSITE" id="PS50943">
    <property type="entry name" value="HTH_CROC1"/>
    <property type="match status" value="1"/>
</dbReference>
<dbReference type="GO" id="GO:0008932">
    <property type="term" value="F:lytic endotransglycosylase activity"/>
    <property type="evidence" value="ECO:0007669"/>
    <property type="project" value="TreeGrafter"/>
</dbReference>
<dbReference type="PANTHER" id="PTHR33734:SF22">
    <property type="entry name" value="MEMBRANE-BOUND LYTIC MUREIN TRANSGLYCOSYLASE D"/>
    <property type="match status" value="1"/>
</dbReference>
<protein>
    <submittedName>
        <fullName evidence="3">Uncharacterized protein</fullName>
    </submittedName>
</protein>
<dbReference type="PROSITE" id="PS51782">
    <property type="entry name" value="LYSM"/>
    <property type="match status" value="1"/>
</dbReference>
<accession>A0A1I0CNZ9</accession>
<dbReference type="InterPro" id="IPR036779">
    <property type="entry name" value="LysM_dom_sf"/>
</dbReference>
<dbReference type="AlphaFoldDB" id="A0A1I0CNZ9"/>
<sequence>MTYYDGKKPKVEVIKELLKLDYVIGEDKKQFSVVREFNLPRRVKRFLTPEVTIPADQIKTNVIEDKVIVEGVIVKQVYYVGEDDIVYSETLPPEKFTQFVHINGAYPGNHAQVKVRVEDVRFEILPTKKHREEDEMALQSGHHPGHKTKVKQTAILEIFVKVTETVQVEVVTDIIGPHIITYKELVKVQNVIGEGTVQTSVIADVEFPDPVKKIMTVDSAFKDVNARVIEDKVIIEGILHKQIYYVEERKGIVKEKSVDEKFTQFIDIPGARPGMNVQVYPRVEFIDHIIDNNDRSIAKQTAVIELFVKVTETVQIEVVVGATGVDVFKELFKVENVIGEGTEQLNVTAEVKFPKPAKKIANIVADVNITEVKPIDNKVIIKGELEKQVFYVDEQTNVLKELTLPTEPFTHFVHIEGVRPGMNVDVTPRVEYTKIDLSDNGLTGRQTAVLELFVKVTETVQIEVVTDVNVPDDDLCPPDATYIIYVVQPGDTLFKIAKRFGISLNDLIKANKDTIPDPNLIFPGQKIIIPCVPKPKG</sequence>
<evidence type="ECO:0000259" key="1">
    <source>
        <dbReference type="PROSITE" id="PS50943"/>
    </source>
</evidence>
<dbReference type="Pfam" id="PF01476">
    <property type="entry name" value="LysM"/>
    <property type="match status" value="1"/>
</dbReference>
<dbReference type="Pfam" id="PF12673">
    <property type="entry name" value="SipL"/>
    <property type="match status" value="3"/>
</dbReference>
<proteinExistence type="predicted"/>
<dbReference type="InterPro" id="IPR018392">
    <property type="entry name" value="LysM"/>
</dbReference>
<dbReference type="InterPro" id="IPR001387">
    <property type="entry name" value="Cro/C1-type_HTH"/>
</dbReference>
<dbReference type="RefSeq" id="WP_091351562.1">
    <property type="nucleotide sequence ID" value="NZ_FOIF01000083.1"/>
</dbReference>
<reference evidence="4" key="1">
    <citation type="submission" date="2016-10" db="EMBL/GenBank/DDBJ databases">
        <authorList>
            <person name="Varghese N."/>
            <person name="Submissions S."/>
        </authorList>
    </citation>
    <scope>NUCLEOTIDE SEQUENCE [LARGE SCALE GENOMIC DNA]</scope>
    <source>
        <strain evidence="4">DSM 13577</strain>
    </source>
</reference>
<dbReference type="PANTHER" id="PTHR33734">
    <property type="entry name" value="LYSM DOMAIN-CONTAINING GPI-ANCHORED PROTEIN 2"/>
    <property type="match status" value="1"/>
</dbReference>
<dbReference type="Gene3D" id="3.10.350.10">
    <property type="entry name" value="LysM domain"/>
    <property type="match status" value="1"/>
</dbReference>
<keyword evidence="4" id="KW-1185">Reference proteome</keyword>
<dbReference type="STRING" id="1120990.SAMN03080614_10834"/>
<feature type="domain" description="LysM" evidence="2">
    <location>
        <begin position="483"/>
        <end position="529"/>
    </location>
</feature>
<dbReference type="CDD" id="cd00118">
    <property type="entry name" value="LysM"/>
    <property type="match status" value="1"/>
</dbReference>